<dbReference type="Gene3D" id="1.10.760.10">
    <property type="entry name" value="Cytochrome c-like domain"/>
    <property type="match status" value="2"/>
</dbReference>
<dbReference type="GO" id="GO:0046872">
    <property type="term" value="F:metal ion binding"/>
    <property type="evidence" value="ECO:0007669"/>
    <property type="project" value="UniProtKB-KW"/>
</dbReference>
<dbReference type="InterPro" id="IPR036909">
    <property type="entry name" value="Cyt_c-like_dom_sf"/>
</dbReference>
<dbReference type="InterPro" id="IPR026259">
    <property type="entry name" value="MauG/Cytc_peroxidase"/>
</dbReference>
<feature type="binding site" description="covalent" evidence="8">
    <location>
        <position position="222"/>
    </location>
    <ligand>
        <name>heme c</name>
        <dbReference type="ChEBI" id="CHEBI:61717"/>
        <label>2</label>
    </ligand>
</feature>
<dbReference type="EC" id="1.11.1.5" evidence="12"/>
<keyword evidence="7 9" id="KW-0408">Iron</keyword>
<proteinExistence type="predicted"/>
<keyword evidence="12" id="KW-0575">Peroxidase</keyword>
<evidence type="ECO:0000256" key="4">
    <source>
        <dbReference type="ARBA" id="ARBA00022729"/>
    </source>
</evidence>
<evidence type="ECO:0000313" key="13">
    <source>
        <dbReference type="Proteomes" id="UP000094769"/>
    </source>
</evidence>
<evidence type="ECO:0000256" key="1">
    <source>
        <dbReference type="ARBA" id="ARBA00004418"/>
    </source>
</evidence>
<evidence type="ECO:0000256" key="10">
    <source>
        <dbReference type="SAM" id="SignalP"/>
    </source>
</evidence>
<evidence type="ECO:0000259" key="11">
    <source>
        <dbReference type="PROSITE" id="PS51007"/>
    </source>
</evidence>
<dbReference type="Pfam" id="PF03150">
    <property type="entry name" value="CCP_MauG"/>
    <property type="match status" value="1"/>
</dbReference>
<feature type="binding site" description="covalent" evidence="8">
    <location>
        <position position="74"/>
    </location>
    <ligand>
        <name>heme c</name>
        <dbReference type="ChEBI" id="CHEBI:61717"/>
        <label>1</label>
    </ligand>
</feature>
<dbReference type="EMBL" id="MARB01000041">
    <property type="protein sequence ID" value="ODJ85662.1"/>
    <property type="molecule type" value="Genomic_DNA"/>
</dbReference>
<keyword evidence="13" id="KW-1185">Reference proteome</keyword>
<dbReference type="Proteomes" id="UP000094769">
    <property type="component" value="Unassembled WGS sequence"/>
</dbReference>
<name>A0A7Z1ADC2_9GAMM</name>
<dbReference type="PROSITE" id="PS51007">
    <property type="entry name" value="CYTC"/>
    <property type="match status" value="1"/>
</dbReference>
<dbReference type="OrthoDB" id="9805202at2"/>
<dbReference type="InterPro" id="IPR051395">
    <property type="entry name" value="Cytochrome_c_Peroxidase/MauG"/>
</dbReference>
<keyword evidence="6 12" id="KW-0560">Oxidoreductase</keyword>
<feature type="domain" description="Cytochrome c" evidence="11">
    <location>
        <begin position="52"/>
        <end position="321"/>
    </location>
</feature>
<evidence type="ECO:0000256" key="7">
    <source>
        <dbReference type="ARBA" id="ARBA00023004"/>
    </source>
</evidence>
<comment type="PTM">
    <text evidence="8">Binds 2 heme groups per subunit.</text>
</comment>
<feature type="binding site" description="covalent" evidence="8">
    <location>
        <position position="225"/>
    </location>
    <ligand>
        <name>heme c</name>
        <dbReference type="ChEBI" id="CHEBI:61717"/>
        <label>2</label>
    </ligand>
</feature>
<feature type="binding site" description="axial binding residue" evidence="9">
    <location>
        <position position="226"/>
    </location>
    <ligand>
        <name>heme c</name>
        <dbReference type="ChEBI" id="CHEBI:61717"/>
        <label>2</label>
    </ligand>
    <ligandPart>
        <name>Fe</name>
        <dbReference type="ChEBI" id="CHEBI:18248"/>
    </ligandPart>
</feature>
<evidence type="ECO:0000313" key="12">
    <source>
        <dbReference type="EMBL" id="ODJ85662.1"/>
    </source>
</evidence>
<dbReference type="PANTHER" id="PTHR30600">
    <property type="entry name" value="CYTOCHROME C PEROXIDASE-RELATED"/>
    <property type="match status" value="1"/>
</dbReference>
<dbReference type="GO" id="GO:0020037">
    <property type="term" value="F:heme binding"/>
    <property type="evidence" value="ECO:0007669"/>
    <property type="project" value="InterPro"/>
</dbReference>
<feature type="binding site" description="covalent" evidence="8">
    <location>
        <position position="77"/>
    </location>
    <ligand>
        <name>heme c</name>
        <dbReference type="ChEBI" id="CHEBI:61717"/>
        <label>1</label>
    </ligand>
</feature>
<dbReference type="InterPro" id="IPR009056">
    <property type="entry name" value="Cyt_c-like_dom"/>
</dbReference>
<keyword evidence="2 8" id="KW-0349">Heme</keyword>
<dbReference type="AlphaFoldDB" id="A0A7Z1ADC2"/>
<evidence type="ECO:0000256" key="9">
    <source>
        <dbReference type="PIRSR" id="PIRSR000294-2"/>
    </source>
</evidence>
<comment type="caution">
    <text evidence="12">The sequence shown here is derived from an EMBL/GenBank/DDBJ whole genome shotgun (WGS) entry which is preliminary data.</text>
</comment>
<feature type="binding site" description="axial binding residue" evidence="9">
    <location>
        <position position="296"/>
    </location>
    <ligand>
        <name>heme c</name>
        <dbReference type="ChEBI" id="CHEBI:61717"/>
        <label>2</label>
    </ligand>
    <ligandPart>
        <name>Fe</name>
        <dbReference type="ChEBI" id="CHEBI:18248"/>
    </ligandPart>
</feature>
<reference evidence="12 13" key="1">
    <citation type="submission" date="2016-06" db="EMBL/GenBank/DDBJ databases">
        <title>Genome sequence of endosymbiont of Candidatus Endolucinida thiodiazotropha.</title>
        <authorList>
            <person name="Poehlein A."/>
            <person name="Koenig S."/>
            <person name="Heiden S.E."/>
            <person name="Thuermer A."/>
            <person name="Voget S."/>
            <person name="Daniel R."/>
            <person name="Markert S."/>
            <person name="Gros O."/>
            <person name="Schweder T."/>
        </authorList>
    </citation>
    <scope>NUCLEOTIDE SEQUENCE [LARGE SCALE GENOMIC DNA]</scope>
    <source>
        <strain evidence="12 13">COS</strain>
    </source>
</reference>
<keyword evidence="3 9" id="KW-0479">Metal-binding</keyword>
<sequence>MNQKVSLSVVSFLFLFSTGVQADITDRLIRKANRYFEALPQTMPGSENDTPARIELGKQLYFDTRLSINDTQSCASCHPLGDGRGGMDNLPTSPGARGELGDRNTPTVLNAGWQSSQFWDGRAEDLADQARQPILNPIEMGMPDEESVVKKLGAIPEYIEAFTKAYPDDAPPLSYANLAEAIAAFERTLRSESRFDDFIRGDKTALSTREQSGLNSFIRHNCIRCHDGPMLGGTLIEKLGVYKDFHNTEDKGRHRVTGDEADEMMFKVASLRNVAITGPWFHDGSGKTLEDVIRTMGSIQLDIELKEDEVADIAAFLATLTGKEFKNSQSEN</sequence>
<gene>
    <name evidence="12" type="primary">ccpA_3</name>
    <name evidence="12" type="ORF">CODIS_41230</name>
</gene>
<evidence type="ECO:0000256" key="5">
    <source>
        <dbReference type="ARBA" id="ARBA00022764"/>
    </source>
</evidence>
<keyword evidence="5" id="KW-0574">Periplasm</keyword>
<dbReference type="PIRSF" id="PIRSF000294">
    <property type="entry name" value="Cytochrome-c_peroxidase"/>
    <property type="match status" value="1"/>
</dbReference>
<organism evidence="12 13">
    <name type="scientific">Candidatus Thiodiazotropha endolucinida</name>
    <dbReference type="NCBI Taxonomy" id="1655433"/>
    <lineage>
        <taxon>Bacteria</taxon>
        <taxon>Pseudomonadati</taxon>
        <taxon>Pseudomonadota</taxon>
        <taxon>Gammaproteobacteria</taxon>
        <taxon>Chromatiales</taxon>
        <taxon>Sedimenticolaceae</taxon>
        <taxon>Candidatus Thiodiazotropha</taxon>
    </lineage>
</organism>
<dbReference type="RefSeq" id="WP_083220956.1">
    <property type="nucleotide sequence ID" value="NZ_MARB01000041.1"/>
</dbReference>
<feature type="chain" id="PRO_5030713693" evidence="10">
    <location>
        <begin position="23"/>
        <end position="332"/>
    </location>
</feature>
<protein>
    <submittedName>
        <fullName evidence="12">Cytochrome c551 peroxidase</fullName>
        <ecNumber evidence="12">1.11.1.5</ecNumber>
    </submittedName>
</protein>
<evidence type="ECO:0000256" key="8">
    <source>
        <dbReference type="PIRSR" id="PIRSR000294-1"/>
    </source>
</evidence>
<dbReference type="SUPFAM" id="SSF46626">
    <property type="entry name" value="Cytochrome c"/>
    <property type="match status" value="2"/>
</dbReference>
<accession>A0A7Z1ADC2</accession>
<keyword evidence="4 10" id="KW-0732">Signal</keyword>
<dbReference type="GO" id="GO:0042597">
    <property type="term" value="C:periplasmic space"/>
    <property type="evidence" value="ECO:0007669"/>
    <property type="project" value="UniProtKB-SubCell"/>
</dbReference>
<dbReference type="InterPro" id="IPR004852">
    <property type="entry name" value="Di-haem_cyt_c_peroxidsae"/>
</dbReference>
<evidence type="ECO:0000256" key="3">
    <source>
        <dbReference type="ARBA" id="ARBA00022723"/>
    </source>
</evidence>
<dbReference type="GO" id="GO:0004130">
    <property type="term" value="F:cytochrome-c peroxidase activity"/>
    <property type="evidence" value="ECO:0007669"/>
    <property type="project" value="UniProtKB-EC"/>
</dbReference>
<feature type="signal peptide" evidence="10">
    <location>
        <begin position="1"/>
        <end position="22"/>
    </location>
</feature>
<comment type="subcellular location">
    <subcellularLocation>
        <location evidence="1">Periplasm</location>
    </subcellularLocation>
</comment>
<dbReference type="GO" id="GO:0009055">
    <property type="term" value="F:electron transfer activity"/>
    <property type="evidence" value="ECO:0007669"/>
    <property type="project" value="InterPro"/>
</dbReference>
<evidence type="ECO:0000256" key="2">
    <source>
        <dbReference type="ARBA" id="ARBA00022617"/>
    </source>
</evidence>
<evidence type="ECO:0000256" key="6">
    <source>
        <dbReference type="ARBA" id="ARBA00023002"/>
    </source>
</evidence>
<dbReference type="PANTHER" id="PTHR30600:SF7">
    <property type="entry name" value="CYTOCHROME C PEROXIDASE-RELATED"/>
    <property type="match status" value="1"/>
</dbReference>
<feature type="binding site" description="axial binding residue" evidence="9">
    <location>
        <position position="78"/>
    </location>
    <ligand>
        <name>heme c</name>
        <dbReference type="ChEBI" id="CHEBI:61717"/>
        <label>1</label>
    </ligand>
    <ligandPart>
        <name>Fe</name>
        <dbReference type="ChEBI" id="CHEBI:18248"/>
    </ligandPart>
</feature>
<comment type="cofactor">
    <cofactor evidence="8">
        <name>heme</name>
        <dbReference type="ChEBI" id="CHEBI:30413"/>
    </cofactor>
    <text evidence="8">Binds 2 heme groups.</text>
</comment>